<evidence type="ECO:0000313" key="7">
    <source>
        <dbReference type="EMBL" id="QIA65059.1"/>
    </source>
</evidence>
<keyword evidence="8" id="KW-1185">Reference proteome</keyword>
<dbReference type="InterPro" id="IPR006059">
    <property type="entry name" value="SBP"/>
</dbReference>
<gene>
    <name evidence="7" type="primary">malE</name>
    <name evidence="7" type="ORF">GT360_15970</name>
</gene>
<evidence type="ECO:0000256" key="6">
    <source>
        <dbReference type="RuleBase" id="RU365005"/>
    </source>
</evidence>
<evidence type="ECO:0000256" key="1">
    <source>
        <dbReference type="ARBA" id="ARBA00008520"/>
    </source>
</evidence>
<dbReference type="KEGG" id="vas:GT360_15970"/>
<dbReference type="Pfam" id="PF01547">
    <property type="entry name" value="SBP_bac_1"/>
    <property type="match status" value="1"/>
</dbReference>
<dbReference type="GO" id="GO:0055052">
    <property type="term" value="C:ATP-binding cassette (ABC) transporter complex, substrate-binding subunit-containing"/>
    <property type="evidence" value="ECO:0007669"/>
    <property type="project" value="TreeGrafter"/>
</dbReference>
<dbReference type="GO" id="GO:0042956">
    <property type="term" value="P:maltodextrin transmembrane transport"/>
    <property type="evidence" value="ECO:0007669"/>
    <property type="project" value="TreeGrafter"/>
</dbReference>
<keyword evidence="4 6" id="KW-0732">Signal</keyword>
<dbReference type="GO" id="GO:0015768">
    <property type="term" value="P:maltose transport"/>
    <property type="evidence" value="ECO:0007669"/>
    <property type="project" value="TreeGrafter"/>
</dbReference>
<dbReference type="AlphaFoldDB" id="A0A7Z2YFD1"/>
<dbReference type="PRINTS" id="PR00181">
    <property type="entry name" value="MALTOSEBP"/>
</dbReference>
<dbReference type="EMBL" id="CP047476">
    <property type="protein sequence ID" value="QIA65059.1"/>
    <property type="molecule type" value="Genomic_DNA"/>
</dbReference>
<protein>
    <recommendedName>
        <fullName evidence="5 6">Maltodextrin-binding protein</fullName>
    </recommendedName>
</protein>
<dbReference type="InterPro" id="IPR006061">
    <property type="entry name" value="SBP_1_CS"/>
</dbReference>
<dbReference type="PANTHER" id="PTHR30061:SF50">
    <property type="entry name" value="MALTOSE_MALTODEXTRIN-BINDING PERIPLASMIC PROTEIN"/>
    <property type="match status" value="1"/>
</dbReference>
<evidence type="ECO:0000256" key="5">
    <source>
        <dbReference type="ARBA" id="ARBA00030303"/>
    </source>
</evidence>
<dbReference type="SUPFAM" id="SSF53850">
    <property type="entry name" value="Periplasmic binding protein-like II"/>
    <property type="match status" value="1"/>
</dbReference>
<comment type="function">
    <text evidence="6">Part of the ABC transporter complex MalEFGK involved in maltose/maltodextrin import. Binds maltose and higher maltodextrins.</text>
</comment>
<dbReference type="PROSITE" id="PS01037">
    <property type="entry name" value="SBP_BACTERIAL_1"/>
    <property type="match status" value="1"/>
</dbReference>
<keyword evidence="6" id="KW-0574">Periplasm</keyword>
<dbReference type="Gene3D" id="3.40.190.10">
    <property type="entry name" value="Periplasmic binding protein-like II"/>
    <property type="match status" value="2"/>
</dbReference>
<dbReference type="Proteomes" id="UP000464262">
    <property type="component" value="Chromosome 2"/>
</dbReference>
<reference evidence="7 8" key="1">
    <citation type="submission" date="2020-01" db="EMBL/GenBank/DDBJ databases">
        <title>Whole genome and functional gene identification of agarase of Vibrio HN897.</title>
        <authorList>
            <person name="Liu Y."/>
            <person name="Zhao Z."/>
        </authorList>
    </citation>
    <scope>NUCLEOTIDE SEQUENCE [LARGE SCALE GENOMIC DNA]</scope>
    <source>
        <strain evidence="7 8">HN897</strain>
    </source>
</reference>
<dbReference type="GO" id="GO:0015144">
    <property type="term" value="F:carbohydrate transmembrane transporter activity"/>
    <property type="evidence" value="ECO:0007669"/>
    <property type="project" value="InterPro"/>
</dbReference>
<evidence type="ECO:0000256" key="4">
    <source>
        <dbReference type="ARBA" id="ARBA00022729"/>
    </source>
</evidence>
<dbReference type="NCBIfam" id="NF007011">
    <property type="entry name" value="PRK09474.1"/>
    <property type="match status" value="1"/>
</dbReference>
<evidence type="ECO:0000256" key="3">
    <source>
        <dbReference type="ARBA" id="ARBA00022597"/>
    </source>
</evidence>
<feature type="signal peptide" evidence="6">
    <location>
        <begin position="1"/>
        <end position="22"/>
    </location>
</feature>
<evidence type="ECO:0000256" key="2">
    <source>
        <dbReference type="ARBA" id="ARBA00022448"/>
    </source>
</evidence>
<dbReference type="RefSeq" id="WP_164649958.1">
    <property type="nucleotide sequence ID" value="NZ_CP047476.1"/>
</dbReference>
<organism evidence="7 8">
    <name type="scientific">Vibrio astriarenae</name>
    <dbReference type="NCBI Taxonomy" id="1481923"/>
    <lineage>
        <taxon>Bacteria</taxon>
        <taxon>Pseudomonadati</taxon>
        <taxon>Pseudomonadota</taxon>
        <taxon>Gammaproteobacteria</taxon>
        <taxon>Vibrionales</taxon>
        <taxon>Vibrionaceae</taxon>
        <taxon>Vibrio</taxon>
    </lineage>
</organism>
<accession>A0A7Z2YFD1</accession>
<comment type="similarity">
    <text evidence="1 6">Belongs to the bacterial solute-binding protein 1 family.</text>
</comment>
<proteinExistence type="inferred from homology"/>
<sequence length="392" mass="43527">MKKLSLLSLGVAFALNSLNVHAFSDDQITVWMPLDKGQKGMTYAVEQFEKDTGIKVKVEFPESLEERYVQVASVGKGPDIMIFAHDRFGGYADGGLVREVSPSKEFKAQFQDFTWDAVSYKGKTYGYPIAAESVSLIYNKDIIDEPIENWEDVFALDKALQEQGKRAIAWDVKTPYFTHPLYSSAGAYVFEMGDEGFIAENTGVNSPEAKETMTFLKKIIDQGVMSSDMDYAHAETAFNKGQVAMTINGPWAWANIEATGINYGVAELPKFNDKSSRPFVGILMAGINTASPNTALAQEFIENYMLSMDSLRFMNSQVSIGVPARTEFAQELQDDPRIHASLINAQNGDIMPNIPQMMGYWHGLGAAITNVIEERQTVDQALVDLEKRVLSK</sequence>
<evidence type="ECO:0000313" key="8">
    <source>
        <dbReference type="Proteomes" id="UP000464262"/>
    </source>
</evidence>
<dbReference type="GO" id="GO:1901982">
    <property type="term" value="F:maltose binding"/>
    <property type="evidence" value="ECO:0007669"/>
    <property type="project" value="TreeGrafter"/>
</dbReference>
<name>A0A7Z2YFD1_9VIBR</name>
<keyword evidence="2 6" id="KW-0813">Transport</keyword>
<keyword evidence="3 6" id="KW-0762">Sugar transport</keyword>
<dbReference type="PANTHER" id="PTHR30061">
    <property type="entry name" value="MALTOSE-BINDING PERIPLASMIC PROTEIN"/>
    <property type="match status" value="1"/>
</dbReference>
<comment type="subcellular location">
    <subcellularLocation>
        <location evidence="6">Periplasm</location>
    </subcellularLocation>
</comment>
<feature type="chain" id="PRO_5031592817" description="Maltodextrin-binding protein" evidence="6">
    <location>
        <begin position="23"/>
        <end position="392"/>
    </location>
</feature>
<dbReference type="GO" id="GO:0042597">
    <property type="term" value="C:periplasmic space"/>
    <property type="evidence" value="ECO:0007669"/>
    <property type="project" value="UniProtKB-SubCell"/>
</dbReference>
<dbReference type="InterPro" id="IPR006060">
    <property type="entry name" value="Maltose/Cyclodextrin-bd"/>
</dbReference>